<protein>
    <submittedName>
        <fullName evidence="6">Patatin-like phospholipase family protein</fullName>
    </submittedName>
</protein>
<dbReference type="EMBL" id="JBHMAS010000051">
    <property type="protein sequence ID" value="MFB9782840.1"/>
    <property type="molecule type" value="Genomic_DNA"/>
</dbReference>
<proteinExistence type="predicted"/>
<accession>A0ABV5XK76</accession>
<evidence type="ECO:0000259" key="5">
    <source>
        <dbReference type="PROSITE" id="PS51635"/>
    </source>
</evidence>
<dbReference type="Pfam" id="PF01734">
    <property type="entry name" value="Patatin"/>
    <property type="match status" value="1"/>
</dbReference>
<evidence type="ECO:0000256" key="1">
    <source>
        <dbReference type="ARBA" id="ARBA00022801"/>
    </source>
</evidence>
<reference evidence="6 7" key="1">
    <citation type="submission" date="2024-09" db="EMBL/GenBank/DDBJ databases">
        <authorList>
            <person name="Sun Q."/>
            <person name="Mori K."/>
        </authorList>
    </citation>
    <scope>NUCLEOTIDE SEQUENCE [LARGE SCALE GENOMIC DNA]</scope>
    <source>
        <strain evidence="6 7">JCM 11411</strain>
    </source>
</reference>
<dbReference type="PROSITE" id="PS51635">
    <property type="entry name" value="PNPLA"/>
    <property type="match status" value="1"/>
</dbReference>
<dbReference type="InterPro" id="IPR050301">
    <property type="entry name" value="NTE"/>
</dbReference>
<comment type="caution">
    <text evidence="6">The sequence shown here is derived from an EMBL/GenBank/DDBJ whole genome shotgun (WGS) entry which is preliminary data.</text>
</comment>
<comment type="caution">
    <text evidence="4">Lacks conserved residue(s) required for the propagation of feature annotation.</text>
</comment>
<keyword evidence="3 4" id="KW-0443">Lipid metabolism</keyword>
<organism evidence="6 7">
    <name type="scientific">Rhodococcus baikonurensis</name>
    <dbReference type="NCBI Taxonomy" id="172041"/>
    <lineage>
        <taxon>Bacteria</taxon>
        <taxon>Bacillati</taxon>
        <taxon>Actinomycetota</taxon>
        <taxon>Actinomycetes</taxon>
        <taxon>Mycobacteriales</taxon>
        <taxon>Nocardiaceae</taxon>
        <taxon>Rhodococcus</taxon>
        <taxon>Rhodococcus erythropolis group</taxon>
    </lineage>
</organism>
<dbReference type="InterPro" id="IPR016035">
    <property type="entry name" value="Acyl_Trfase/lysoPLipase"/>
</dbReference>
<feature type="short sequence motif" description="GXSXG" evidence="4">
    <location>
        <begin position="41"/>
        <end position="45"/>
    </location>
</feature>
<dbReference type="RefSeq" id="WP_378375613.1">
    <property type="nucleotide sequence ID" value="NZ_JBHMAS010000051.1"/>
</dbReference>
<keyword evidence="2 4" id="KW-0442">Lipid degradation</keyword>
<keyword evidence="7" id="KW-1185">Reference proteome</keyword>
<evidence type="ECO:0000256" key="2">
    <source>
        <dbReference type="ARBA" id="ARBA00022963"/>
    </source>
</evidence>
<feature type="short sequence motif" description="DGA/G" evidence="4">
    <location>
        <begin position="210"/>
        <end position="212"/>
    </location>
</feature>
<dbReference type="Gene3D" id="3.40.1090.10">
    <property type="entry name" value="Cytosolic phospholipase A2 catalytic domain"/>
    <property type="match status" value="2"/>
</dbReference>
<gene>
    <name evidence="6" type="ORF">ACFFQ6_24330</name>
</gene>
<sequence>MTPKMGLAFSGGGFRATAFGLGCLRALHDRDLLRHVSVVSGVSGGSLLAAMWAYGPERFDEFDDTVVTLLRKGLHSELIRRACTPHALWQTTASSLRALGPGQQRSYSRTDALVETFASREFGAKHLTDTTHAGLATIISATDMTTGNAVRFGNTHSACSAHGQITEEVSVAEAVAASAAFPLLFPALHRRYSFQRRDGSRHNRTVVMTDGGVYDNLGLAPLLPGRSTRHSPHVYDLDYIIAVDAGRGRAERTTARFIAGRLSQSFDIAHTKSQDATRSRIHAAGTNAEIGGFLHVYLGMSDERLPTPIADLIPRTQVDTYPTNFSAMAETDLAAIAVRGEQLVRSLVNTYTPDLSG</sequence>
<feature type="active site" description="Nucleophile" evidence="4">
    <location>
        <position position="43"/>
    </location>
</feature>
<evidence type="ECO:0000313" key="6">
    <source>
        <dbReference type="EMBL" id="MFB9782840.1"/>
    </source>
</evidence>
<evidence type="ECO:0000256" key="3">
    <source>
        <dbReference type="ARBA" id="ARBA00023098"/>
    </source>
</evidence>
<dbReference type="SUPFAM" id="SSF52151">
    <property type="entry name" value="FabD/lysophospholipase-like"/>
    <property type="match status" value="1"/>
</dbReference>
<name>A0ABV5XK76_9NOCA</name>
<evidence type="ECO:0000313" key="7">
    <source>
        <dbReference type="Proteomes" id="UP001589587"/>
    </source>
</evidence>
<evidence type="ECO:0000256" key="4">
    <source>
        <dbReference type="PROSITE-ProRule" id="PRU01161"/>
    </source>
</evidence>
<dbReference type="PANTHER" id="PTHR14226:SF78">
    <property type="entry name" value="SLR0060 PROTEIN"/>
    <property type="match status" value="1"/>
</dbReference>
<dbReference type="InterPro" id="IPR002641">
    <property type="entry name" value="PNPLA_dom"/>
</dbReference>
<feature type="active site" description="Proton acceptor" evidence="4">
    <location>
        <position position="210"/>
    </location>
</feature>
<feature type="domain" description="PNPLA" evidence="5">
    <location>
        <begin position="7"/>
        <end position="223"/>
    </location>
</feature>
<dbReference type="PANTHER" id="PTHR14226">
    <property type="entry name" value="NEUROPATHY TARGET ESTERASE/SWISS CHEESE D.MELANOGASTER"/>
    <property type="match status" value="1"/>
</dbReference>
<dbReference type="Proteomes" id="UP001589587">
    <property type="component" value="Unassembled WGS sequence"/>
</dbReference>
<keyword evidence="1 4" id="KW-0378">Hydrolase</keyword>